<dbReference type="InterPro" id="IPR036388">
    <property type="entry name" value="WH-like_DNA-bd_sf"/>
</dbReference>
<dbReference type="Pfam" id="PF09339">
    <property type="entry name" value="HTH_IclR"/>
    <property type="match status" value="1"/>
</dbReference>
<dbReference type="SMART" id="SM00346">
    <property type="entry name" value="HTH_ICLR"/>
    <property type="match status" value="1"/>
</dbReference>
<dbReference type="SUPFAM" id="SSF55781">
    <property type="entry name" value="GAF domain-like"/>
    <property type="match status" value="1"/>
</dbReference>
<name>A0ABV1KWX2_9BACL</name>
<feature type="domain" description="HTH iclR-type" evidence="4">
    <location>
        <begin position="7"/>
        <end position="68"/>
    </location>
</feature>
<evidence type="ECO:0000256" key="3">
    <source>
        <dbReference type="ARBA" id="ARBA00023163"/>
    </source>
</evidence>
<dbReference type="SUPFAM" id="SSF46785">
    <property type="entry name" value="Winged helix' DNA-binding domain"/>
    <property type="match status" value="1"/>
</dbReference>
<dbReference type="InterPro" id="IPR050707">
    <property type="entry name" value="HTH_MetabolicPath_Reg"/>
</dbReference>
<proteinExistence type="predicted"/>
<keyword evidence="3" id="KW-0804">Transcription</keyword>
<feature type="domain" description="IclR-ED" evidence="5">
    <location>
        <begin position="62"/>
        <end position="257"/>
    </location>
</feature>
<comment type="caution">
    <text evidence="6">The sequence shown here is derived from an EMBL/GenBank/DDBJ whole genome shotgun (WGS) entry which is preliminary data.</text>
</comment>
<evidence type="ECO:0000256" key="1">
    <source>
        <dbReference type="ARBA" id="ARBA00023015"/>
    </source>
</evidence>
<dbReference type="InterPro" id="IPR014757">
    <property type="entry name" value="Tscrpt_reg_IclR_C"/>
</dbReference>
<dbReference type="Pfam" id="PF01614">
    <property type="entry name" value="IclR_C"/>
    <property type="match status" value="1"/>
</dbReference>
<dbReference type="PANTHER" id="PTHR30136:SF24">
    <property type="entry name" value="HTH-TYPE TRANSCRIPTIONAL REPRESSOR ALLR"/>
    <property type="match status" value="1"/>
</dbReference>
<dbReference type="EMBL" id="JASKHM010000011">
    <property type="protein sequence ID" value="MEQ4484580.1"/>
    <property type="molecule type" value="Genomic_DNA"/>
</dbReference>
<keyword evidence="2" id="KW-0238">DNA-binding</keyword>
<accession>A0ABV1KWX2</accession>
<keyword evidence="7" id="KW-1185">Reference proteome</keyword>
<dbReference type="PROSITE" id="PS51077">
    <property type="entry name" value="HTH_ICLR"/>
    <property type="match status" value="1"/>
</dbReference>
<dbReference type="Gene3D" id="3.30.450.40">
    <property type="match status" value="1"/>
</dbReference>
<dbReference type="Proteomes" id="UP001493487">
    <property type="component" value="Unassembled WGS sequence"/>
</dbReference>
<evidence type="ECO:0000256" key="2">
    <source>
        <dbReference type="ARBA" id="ARBA00023125"/>
    </source>
</evidence>
<protein>
    <submittedName>
        <fullName evidence="6">IclR family transcriptional regulator</fullName>
    </submittedName>
</protein>
<sequence length="259" mass="28665">MSQKTQIQSVSRACLILQLLSVNKDGLTAIEVSQYLNLNRSTAHHLLSTLQSHEFISMNLSGKYQIGSAIGDMAQGISDTTLRNIVHGMLLELVNVTGETCYLAVFNNGVTIIDTVLGVGALRVVQVFLHQDRPAYLHARSSGKLFLSTLSDNDLQAYIHENPLIALNDKTIASEQALISELELVRRNGYATDREEFMTGIDCYGFPIVVEGKLIGCVTTSFPSALKEKHAMIKQALEQITQRFNHLFQENSSDLLLKK</sequence>
<dbReference type="PANTHER" id="PTHR30136">
    <property type="entry name" value="HELIX-TURN-HELIX TRANSCRIPTIONAL REGULATOR, ICLR FAMILY"/>
    <property type="match status" value="1"/>
</dbReference>
<evidence type="ECO:0000259" key="5">
    <source>
        <dbReference type="PROSITE" id="PS51078"/>
    </source>
</evidence>
<evidence type="ECO:0000259" key="4">
    <source>
        <dbReference type="PROSITE" id="PS51077"/>
    </source>
</evidence>
<evidence type="ECO:0000313" key="6">
    <source>
        <dbReference type="EMBL" id="MEQ4484580.1"/>
    </source>
</evidence>
<dbReference type="InterPro" id="IPR005471">
    <property type="entry name" value="Tscrpt_reg_IclR_N"/>
</dbReference>
<dbReference type="InterPro" id="IPR029016">
    <property type="entry name" value="GAF-like_dom_sf"/>
</dbReference>
<gene>
    <name evidence="6" type="ORF">QJS35_19455</name>
</gene>
<dbReference type="Gene3D" id="1.10.10.10">
    <property type="entry name" value="Winged helix-like DNA-binding domain superfamily/Winged helix DNA-binding domain"/>
    <property type="match status" value="1"/>
</dbReference>
<dbReference type="PROSITE" id="PS51078">
    <property type="entry name" value="ICLR_ED"/>
    <property type="match status" value="1"/>
</dbReference>
<keyword evidence="1" id="KW-0805">Transcription regulation</keyword>
<dbReference type="InterPro" id="IPR036390">
    <property type="entry name" value="WH_DNA-bd_sf"/>
</dbReference>
<organism evidence="6 7">
    <name type="scientific">Cohnella silvisoli</name>
    <dbReference type="NCBI Taxonomy" id="2873699"/>
    <lineage>
        <taxon>Bacteria</taxon>
        <taxon>Bacillati</taxon>
        <taxon>Bacillota</taxon>
        <taxon>Bacilli</taxon>
        <taxon>Bacillales</taxon>
        <taxon>Paenibacillaceae</taxon>
        <taxon>Cohnella</taxon>
    </lineage>
</organism>
<evidence type="ECO:0000313" key="7">
    <source>
        <dbReference type="Proteomes" id="UP001493487"/>
    </source>
</evidence>
<dbReference type="RefSeq" id="WP_232186823.1">
    <property type="nucleotide sequence ID" value="NZ_JAIOAP010000010.1"/>
</dbReference>
<reference evidence="6 7" key="1">
    <citation type="journal article" date="2023" name="Genome Announc.">
        <title>Pan-Genome Analyses of the Genus Cohnella and Proposal of the Novel Species Cohnella silvisoli sp. nov., Isolated from Forest Soil.</title>
        <authorList>
            <person name="Wang C."/>
            <person name="Mao L."/>
            <person name="Bao G."/>
            <person name="Zhu H."/>
        </authorList>
    </citation>
    <scope>NUCLEOTIDE SEQUENCE [LARGE SCALE GENOMIC DNA]</scope>
    <source>
        <strain evidence="6 7">NL03-T5-1</strain>
    </source>
</reference>